<feature type="region of interest" description="Disordered" evidence="1">
    <location>
        <begin position="1"/>
        <end position="38"/>
    </location>
</feature>
<accession>A0A6M3K0C0</accession>
<protein>
    <submittedName>
        <fullName evidence="2">Putative portal protein</fullName>
    </submittedName>
</protein>
<feature type="compositionally biased region" description="Basic and acidic residues" evidence="1">
    <location>
        <begin position="1"/>
        <end position="25"/>
    </location>
</feature>
<sequence>MAMPEEMNRRYREKLYSEGEERLPDEVIDDTSEEEAASEKAKELKIIQDLAASLVVKRNTAVTARASCGIEQIWREDELAFEGMDESYLRTRMIDYATQTAPARQSNKGPKRSQVIINIVRPKCETAEGRFSDIQLPTDGKNWGLLVTPKPEIADGMKDERPAVMKQTREPVLGPDGQPVKIKQIAKSEKEVAEDKMSKMETVIDDQLTECSYNGESRKAIQNAVRLGTGIMKGPMVVKDVKKSWTKQSDDQTSVRVLKVTEDERPASRSVDPWDVFPDPECRDEIKRAAYIWERRTITPRELRDLAGIETYLSDQIEEVLREEPAKIIVATPKENEYLVRYSLGIKGSSYELWEYNGDVNKTDLEAMGCDCSQGLFPSISACVVMVNDRPIKATLNPLDTGDLPYDFFCWTKRAGVPWGIGVARELMWTQRVLIAAWRAMMDNAGDSAGANMVVGASVEPMDGKWEITGKKLWKSTDENLRIDRQFGLFQLTNNQVELQNVIELALRFADMESQLPMLFTGEKGELPETLGATNIIVDSSNVALRTRVKLWDDSITRPHITRYYDWNMQYNEDDSIKGDYKVDPRGTSFLLEREQQAEELKNVLSIRADPELSDMIDWEKTMRKLGQAKKIDLLTEDAIAEKIEERKKQPPPMDPQMETAKVRVEGELRKAEMVQNADMAALEFKAQQAELDRAHETQIKLMDRDIKAMELSQTSGIALDKIKAELTIVAQKLKTQIMMSRDKNLKPSPQLIEPIAEPAPKADVGYAYTQ</sequence>
<reference evidence="2" key="1">
    <citation type="submission" date="2020-03" db="EMBL/GenBank/DDBJ databases">
        <title>The deep terrestrial virosphere.</title>
        <authorList>
            <person name="Holmfeldt K."/>
            <person name="Nilsson E."/>
            <person name="Simone D."/>
            <person name="Lopez-Fernandez M."/>
            <person name="Wu X."/>
            <person name="de Brujin I."/>
            <person name="Lundin D."/>
            <person name="Andersson A."/>
            <person name="Bertilsson S."/>
            <person name="Dopson M."/>
        </authorList>
    </citation>
    <scope>NUCLEOTIDE SEQUENCE</scope>
    <source>
        <strain evidence="2">MM415A01749</strain>
    </source>
</reference>
<gene>
    <name evidence="2" type="ORF">MM415A01749_0001</name>
</gene>
<dbReference type="EMBL" id="MT142172">
    <property type="protein sequence ID" value="QJA75574.1"/>
    <property type="molecule type" value="Genomic_DNA"/>
</dbReference>
<evidence type="ECO:0000256" key="1">
    <source>
        <dbReference type="SAM" id="MobiDB-lite"/>
    </source>
</evidence>
<organism evidence="2">
    <name type="scientific">viral metagenome</name>
    <dbReference type="NCBI Taxonomy" id="1070528"/>
    <lineage>
        <taxon>unclassified sequences</taxon>
        <taxon>metagenomes</taxon>
        <taxon>organismal metagenomes</taxon>
    </lineage>
</organism>
<dbReference type="AlphaFoldDB" id="A0A6M3K0C0"/>
<feature type="compositionally biased region" description="Acidic residues" evidence="1">
    <location>
        <begin position="26"/>
        <end position="36"/>
    </location>
</feature>
<evidence type="ECO:0000313" key="2">
    <source>
        <dbReference type="EMBL" id="QJA75574.1"/>
    </source>
</evidence>
<proteinExistence type="predicted"/>
<name>A0A6M3K0C0_9ZZZZ</name>